<comment type="similarity">
    <text evidence="1">Belongs to the OPI10 family.</text>
</comment>
<dbReference type="Pfam" id="PF05603">
    <property type="entry name" value="Hikeshi-like_N"/>
    <property type="match status" value="1"/>
</dbReference>
<evidence type="ECO:0000259" key="3">
    <source>
        <dbReference type="Pfam" id="PF21057"/>
    </source>
</evidence>
<dbReference type="OMA" id="WWAKFER"/>
<dbReference type="STRING" id="1198029.A0A1U7LGA4"/>
<evidence type="ECO:0000313" key="5">
    <source>
        <dbReference type="Proteomes" id="UP000186594"/>
    </source>
</evidence>
<protein>
    <submittedName>
        <fullName evidence="4">Protein OPI10</fullName>
    </submittedName>
</protein>
<dbReference type="GO" id="GO:0006606">
    <property type="term" value="P:protein import into nucleus"/>
    <property type="evidence" value="ECO:0007669"/>
    <property type="project" value="EnsemblFungi"/>
</dbReference>
<dbReference type="GO" id="GO:0005635">
    <property type="term" value="C:nuclear envelope"/>
    <property type="evidence" value="ECO:0007669"/>
    <property type="project" value="EnsemblFungi"/>
</dbReference>
<reference evidence="4 5" key="1">
    <citation type="submission" date="2016-04" db="EMBL/GenBank/DDBJ databases">
        <title>Evolutionary innovation and constraint leading to complex multicellularity in the Ascomycota.</title>
        <authorList>
            <person name="Cisse O."/>
            <person name="Nguyen A."/>
            <person name="Hewitt D.A."/>
            <person name="Jedd G."/>
            <person name="Stajich J.E."/>
        </authorList>
    </citation>
    <scope>NUCLEOTIDE SEQUENCE [LARGE SCALE GENOMIC DNA]</scope>
    <source>
        <strain evidence="4 5">DAH-3</strain>
    </source>
</reference>
<feature type="domain" description="Hikeshi-like N-terminal" evidence="2">
    <location>
        <begin position="5"/>
        <end position="118"/>
    </location>
</feature>
<dbReference type="Pfam" id="PF21057">
    <property type="entry name" value="Hikeshi-like_C"/>
    <property type="match status" value="1"/>
</dbReference>
<sequence>MFGCIVAGRLVQTNIEQIDQTHFLFNLEDGAAINHIVIFLLPSNPFPEGFSATVHFQWQDGPFQLLGAIMNSKPSAIFRLRGQFPGSTPNPFVSSPSIKIGISVESTDLVQSQIERLQPPTSSTQTATRALTSISTSIPVIVERIVKNLYNYMTSFTTENLPEGTISLAMIDPNISYVPLRALKNWQERLLSRLNADPTFIERESD</sequence>
<dbReference type="PANTHER" id="PTHR12925">
    <property type="entry name" value="HIKESHI FAMILY MEMBER"/>
    <property type="match status" value="1"/>
</dbReference>
<dbReference type="OrthoDB" id="10248398at2759"/>
<evidence type="ECO:0000256" key="1">
    <source>
        <dbReference type="ARBA" id="ARBA00006623"/>
    </source>
</evidence>
<feature type="domain" description="Hikeshi-like C-terminal" evidence="3">
    <location>
        <begin position="139"/>
        <end position="203"/>
    </location>
</feature>
<dbReference type="EMBL" id="LXFE01004399">
    <property type="protein sequence ID" value="OLL21685.1"/>
    <property type="molecule type" value="Genomic_DNA"/>
</dbReference>
<gene>
    <name evidence="4" type="ORF">NEOLI_001077</name>
</gene>
<dbReference type="InterPro" id="IPR048364">
    <property type="entry name" value="Hikeshi-like_C"/>
</dbReference>
<evidence type="ECO:0000259" key="2">
    <source>
        <dbReference type="Pfam" id="PF05603"/>
    </source>
</evidence>
<proteinExistence type="inferred from homology"/>
<dbReference type="AlphaFoldDB" id="A0A1U7LGA4"/>
<dbReference type="GO" id="GO:0061608">
    <property type="term" value="F:nuclear import signal receptor activity"/>
    <property type="evidence" value="ECO:0007669"/>
    <property type="project" value="EnsemblFungi"/>
</dbReference>
<dbReference type="PANTHER" id="PTHR12925:SF0">
    <property type="entry name" value="PROTEIN HIKESHI"/>
    <property type="match status" value="1"/>
</dbReference>
<dbReference type="GO" id="GO:0005829">
    <property type="term" value="C:cytosol"/>
    <property type="evidence" value="ECO:0007669"/>
    <property type="project" value="TreeGrafter"/>
</dbReference>
<dbReference type="InterPro" id="IPR031318">
    <property type="entry name" value="OPI10"/>
</dbReference>
<accession>A0A1U7LGA4</accession>
<organism evidence="4 5">
    <name type="scientific">Neolecta irregularis (strain DAH-3)</name>
    <dbReference type="NCBI Taxonomy" id="1198029"/>
    <lineage>
        <taxon>Eukaryota</taxon>
        <taxon>Fungi</taxon>
        <taxon>Dikarya</taxon>
        <taxon>Ascomycota</taxon>
        <taxon>Taphrinomycotina</taxon>
        <taxon>Neolectales</taxon>
        <taxon>Neolectaceae</taxon>
        <taxon>Neolecta</taxon>
    </lineage>
</organism>
<evidence type="ECO:0000313" key="4">
    <source>
        <dbReference type="EMBL" id="OLL21685.1"/>
    </source>
</evidence>
<dbReference type="InterPro" id="IPR008493">
    <property type="entry name" value="Hikeshi-like_N"/>
</dbReference>
<name>A0A1U7LGA4_NEOID</name>
<dbReference type="Proteomes" id="UP000186594">
    <property type="component" value="Unassembled WGS sequence"/>
</dbReference>
<comment type="caution">
    <text evidence="4">The sequence shown here is derived from an EMBL/GenBank/DDBJ whole genome shotgun (WGS) entry which is preliminary data.</text>
</comment>
<keyword evidence="5" id="KW-1185">Reference proteome</keyword>